<dbReference type="RefSeq" id="WP_135445049.1">
    <property type="nucleotide sequence ID" value="NZ_SRLE01000009.1"/>
</dbReference>
<evidence type="ECO:0000313" key="5">
    <source>
        <dbReference type="Proteomes" id="UP000298050"/>
    </source>
</evidence>
<feature type="signal peptide" evidence="2">
    <location>
        <begin position="1"/>
        <end position="20"/>
    </location>
</feature>
<dbReference type="Pfam" id="PF07687">
    <property type="entry name" value="M20_dimer"/>
    <property type="match status" value="1"/>
</dbReference>
<accession>A0A4Z0LZP2</accession>
<gene>
    <name evidence="4" type="ORF">E4634_14310</name>
</gene>
<dbReference type="PANTHER" id="PTHR11014:SF63">
    <property type="entry name" value="METALLOPEPTIDASE, PUTATIVE (AFU_ORTHOLOGUE AFUA_6G09600)-RELATED"/>
    <property type="match status" value="1"/>
</dbReference>
<proteinExistence type="predicted"/>
<evidence type="ECO:0000313" key="4">
    <source>
        <dbReference type="EMBL" id="TGD72690.1"/>
    </source>
</evidence>
<dbReference type="Pfam" id="PF01546">
    <property type="entry name" value="Peptidase_M20"/>
    <property type="match status" value="1"/>
</dbReference>
<dbReference type="EMBL" id="SRLE01000009">
    <property type="protein sequence ID" value="TGD72690.1"/>
    <property type="molecule type" value="Genomic_DNA"/>
</dbReference>
<evidence type="ECO:0000259" key="3">
    <source>
        <dbReference type="Pfam" id="PF07687"/>
    </source>
</evidence>
<keyword evidence="5" id="KW-1185">Reference proteome</keyword>
<dbReference type="SUPFAM" id="SSF55031">
    <property type="entry name" value="Bacterial exopeptidase dimerisation domain"/>
    <property type="match status" value="1"/>
</dbReference>
<dbReference type="AlphaFoldDB" id="A0A4Z0LZP2"/>
<sequence length="433" mass="45558">MSRAYLFCLLLTLIPGAATAAPLETDKLLEHYRYLHQNPELSRQEANTSAYLARQLEAMGYSVTREVGGHGLVAILANGAGPTVMYRADMDALPIAEATGLPFASTVTATNPAGESVPVMHACGHDMHMTVMLGTASRMAGQRDAWRGRLVLVAQPAEEVGGGAKAMLADGLFQRFPVPDYNLAMHVGSGLPAGKFGYVSGYAMANVDSVDITIYGRGGHGAYPHQTVDPVVMAASIVTQLQTIVSRELPPRETAVVTVGSIHGGTKHNIIPDEVTLQLTVRSYADATRNLLLRRIREISEGVARTAGMPEERLPAVAVKDEYTPAVYNTPALVDKVVPVLQARFGEDAVVTGQPSMAGEDFGRYGRTPENIPTFLIQLGASDPAAVAAAQAGGPALPGLHSAQFAPAARPTIESGVTGMTVILLSLMPAAGS</sequence>
<dbReference type="GO" id="GO:0050118">
    <property type="term" value="F:N-acetyldiaminopimelate deacetylase activity"/>
    <property type="evidence" value="ECO:0007669"/>
    <property type="project" value="UniProtKB-ARBA"/>
</dbReference>
<dbReference type="GO" id="GO:0019877">
    <property type="term" value="P:diaminopimelate biosynthetic process"/>
    <property type="evidence" value="ECO:0007669"/>
    <property type="project" value="UniProtKB-ARBA"/>
</dbReference>
<feature type="chain" id="PRO_5021491898" evidence="2">
    <location>
        <begin position="21"/>
        <end position="433"/>
    </location>
</feature>
<dbReference type="Proteomes" id="UP000298050">
    <property type="component" value="Unassembled WGS sequence"/>
</dbReference>
<name>A0A4Z0LZP2_9GAMM</name>
<dbReference type="FunFam" id="3.30.70.360:FF:000001">
    <property type="entry name" value="N-acetyldiaminopimelate deacetylase"/>
    <property type="match status" value="1"/>
</dbReference>
<dbReference type="SUPFAM" id="SSF53187">
    <property type="entry name" value="Zn-dependent exopeptidases"/>
    <property type="match status" value="1"/>
</dbReference>
<dbReference type="Gene3D" id="3.30.70.360">
    <property type="match status" value="1"/>
</dbReference>
<protein>
    <submittedName>
        <fullName evidence="4">Amidohydrolase</fullName>
    </submittedName>
</protein>
<dbReference type="Gene3D" id="3.40.630.10">
    <property type="entry name" value="Zn peptidases"/>
    <property type="match status" value="1"/>
</dbReference>
<keyword evidence="1 4" id="KW-0378">Hydrolase</keyword>
<dbReference type="InterPro" id="IPR002933">
    <property type="entry name" value="Peptidase_M20"/>
</dbReference>
<organism evidence="4 5">
    <name type="scientific">Mangrovimicrobium sediminis</name>
    <dbReference type="NCBI Taxonomy" id="2562682"/>
    <lineage>
        <taxon>Bacteria</taxon>
        <taxon>Pseudomonadati</taxon>
        <taxon>Pseudomonadota</taxon>
        <taxon>Gammaproteobacteria</taxon>
        <taxon>Cellvibrionales</taxon>
        <taxon>Halieaceae</taxon>
        <taxon>Mangrovimicrobium</taxon>
    </lineage>
</organism>
<feature type="domain" description="Peptidase M20 dimerisation" evidence="3">
    <location>
        <begin position="206"/>
        <end position="301"/>
    </location>
</feature>
<comment type="caution">
    <text evidence="4">The sequence shown here is derived from an EMBL/GenBank/DDBJ whole genome shotgun (WGS) entry which is preliminary data.</text>
</comment>
<dbReference type="NCBIfam" id="TIGR01891">
    <property type="entry name" value="amidohydrolases"/>
    <property type="match status" value="1"/>
</dbReference>
<keyword evidence="2" id="KW-0732">Signal</keyword>
<evidence type="ECO:0000256" key="2">
    <source>
        <dbReference type="SAM" id="SignalP"/>
    </source>
</evidence>
<dbReference type="OrthoDB" id="9777385at2"/>
<evidence type="ECO:0000256" key="1">
    <source>
        <dbReference type="ARBA" id="ARBA00022801"/>
    </source>
</evidence>
<dbReference type="PANTHER" id="PTHR11014">
    <property type="entry name" value="PEPTIDASE M20 FAMILY MEMBER"/>
    <property type="match status" value="1"/>
</dbReference>
<dbReference type="InterPro" id="IPR011650">
    <property type="entry name" value="Peptidase_M20_dimer"/>
</dbReference>
<dbReference type="InterPro" id="IPR036264">
    <property type="entry name" value="Bact_exopeptidase_dim_dom"/>
</dbReference>
<dbReference type="InterPro" id="IPR017439">
    <property type="entry name" value="Amidohydrolase"/>
</dbReference>
<reference evidence="4 5" key="1">
    <citation type="submission" date="2019-04" db="EMBL/GenBank/DDBJ databases">
        <title>Taxonomy of novel Haliea sp. from mangrove soil of West Coast of India.</title>
        <authorList>
            <person name="Verma A."/>
            <person name="Kumar P."/>
            <person name="Krishnamurthi S."/>
        </authorList>
    </citation>
    <scope>NUCLEOTIDE SEQUENCE [LARGE SCALE GENOMIC DNA]</scope>
    <source>
        <strain evidence="4 5">SAOS-164</strain>
    </source>
</reference>